<dbReference type="EMBL" id="CM044704">
    <property type="protein sequence ID" value="KAI5669984.1"/>
    <property type="molecule type" value="Genomic_DNA"/>
</dbReference>
<name>A0ACC0BBJ7_CATRO</name>
<accession>A0ACC0BBJ7</accession>
<dbReference type="Proteomes" id="UP001060085">
    <property type="component" value="Linkage Group LG04"/>
</dbReference>
<gene>
    <name evidence="1" type="ORF">M9H77_19837</name>
</gene>
<comment type="caution">
    <text evidence="1">The sequence shown here is derived from an EMBL/GenBank/DDBJ whole genome shotgun (WGS) entry which is preliminary data.</text>
</comment>
<sequence length="117" mass="12777">MDGYFINLQCKYEVFNGKTLKPRGLPAAAESDPAADRVGKKPAASVAVNRSGKGVPQGREPHRTKEDPLFLSPLSTLSLSLNYGNRSRTVGLVSQEDRKKKGGGRPTDAQQARQRRQ</sequence>
<evidence type="ECO:0000313" key="2">
    <source>
        <dbReference type="Proteomes" id="UP001060085"/>
    </source>
</evidence>
<evidence type="ECO:0000313" key="1">
    <source>
        <dbReference type="EMBL" id="KAI5669984.1"/>
    </source>
</evidence>
<proteinExistence type="predicted"/>
<organism evidence="1 2">
    <name type="scientific">Catharanthus roseus</name>
    <name type="common">Madagascar periwinkle</name>
    <name type="synonym">Vinca rosea</name>
    <dbReference type="NCBI Taxonomy" id="4058"/>
    <lineage>
        <taxon>Eukaryota</taxon>
        <taxon>Viridiplantae</taxon>
        <taxon>Streptophyta</taxon>
        <taxon>Embryophyta</taxon>
        <taxon>Tracheophyta</taxon>
        <taxon>Spermatophyta</taxon>
        <taxon>Magnoliopsida</taxon>
        <taxon>eudicotyledons</taxon>
        <taxon>Gunneridae</taxon>
        <taxon>Pentapetalae</taxon>
        <taxon>asterids</taxon>
        <taxon>lamiids</taxon>
        <taxon>Gentianales</taxon>
        <taxon>Apocynaceae</taxon>
        <taxon>Rauvolfioideae</taxon>
        <taxon>Vinceae</taxon>
        <taxon>Catharanthinae</taxon>
        <taxon>Catharanthus</taxon>
    </lineage>
</organism>
<protein>
    <submittedName>
        <fullName evidence="1">Uncharacterized protein</fullName>
    </submittedName>
</protein>
<reference evidence="2" key="1">
    <citation type="journal article" date="2023" name="Nat. Plants">
        <title>Single-cell RNA sequencing provides a high-resolution roadmap for understanding the multicellular compartmentation of specialized metabolism.</title>
        <authorList>
            <person name="Sun S."/>
            <person name="Shen X."/>
            <person name="Li Y."/>
            <person name="Li Y."/>
            <person name="Wang S."/>
            <person name="Li R."/>
            <person name="Zhang H."/>
            <person name="Shen G."/>
            <person name="Guo B."/>
            <person name="Wei J."/>
            <person name="Xu J."/>
            <person name="St-Pierre B."/>
            <person name="Chen S."/>
            <person name="Sun C."/>
        </authorList>
    </citation>
    <scope>NUCLEOTIDE SEQUENCE [LARGE SCALE GENOMIC DNA]</scope>
</reference>
<keyword evidence="2" id="KW-1185">Reference proteome</keyword>